<dbReference type="AlphaFoldDB" id="A0AAV6WZ53"/>
<reference evidence="2" key="1">
    <citation type="submission" date="2019-10" db="EMBL/GenBank/DDBJ databases">
        <authorList>
            <person name="Zhang R."/>
            <person name="Pan Y."/>
            <person name="Wang J."/>
            <person name="Ma R."/>
            <person name="Yu S."/>
        </authorList>
    </citation>
    <scope>NUCLEOTIDE SEQUENCE</scope>
    <source>
        <strain evidence="2">LA-IB0</strain>
        <tissue evidence="2">Leaf</tissue>
    </source>
</reference>
<dbReference type="EMBL" id="WHWC01000012">
    <property type="protein sequence ID" value="KAG8372188.1"/>
    <property type="molecule type" value="Genomic_DNA"/>
</dbReference>
<feature type="region of interest" description="Disordered" evidence="1">
    <location>
        <begin position="1"/>
        <end position="58"/>
    </location>
</feature>
<evidence type="ECO:0000313" key="3">
    <source>
        <dbReference type="Proteomes" id="UP000826271"/>
    </source>
</evidence>
<keyword evidence="3" id="KW-1185">Reference proteome</keyword>
<gene>
    <name evidence="2" type="ORF">BUALT_Bualt12G0040400</name>
</gene>
<evidence type="ECO:0000256" key="1">
    <source>
        <dbReference type="SAM" id="MobiDB-lite"/>
    </source>
</evidence>
<evidence type="ECO:0000313" key="2">
    <source>
        <dbReference type="EMBL" id="KAG8372188.1"/>
    </source>
</evidence>
<sequence length="130" mass="14054">MEEHKKTSTKTSSATIKSSDHGHDSPPLAAAHGGESAEDEQGKILEPRKRKSNPSDVDKCEALIKKKKSPLINSNYSFTFDTKLCGGSGLESTPKFGSFNLVTRTVIGGEERVGEDGNEVDGKREFQSVD</sequence>
<accession>A0AAV6WZ53</accession>
<name>A0AAV6WZ53_9LAMI</name>
<protein>
    <submittedName>
        <fullName evidence="2">Uncharacterized protein</fullName>
    </submittedName>
</protein>
<comment type="caution">
    <text evidence="2">The sequence shown here is derived from an EMBL/GenBank/DDBJ whole genome shotgun (WGS) entry which is preliminary data.</text>
</comment>
<dbReference type="Proteomes" id="UP000826271">
    <property type="component" value="Unassembled WGS sequence"/>
</dbReference>
<organism evidence="2 3">
    <name type="scientific">Buddleja alternifolia</name>
    <dbReference type="NCBI Taxonomy" id="168488"/>
    <lineage>
        <taxon>Eukaryota</taxon>
        <taxon>Viridiplantae</taxon>
        <taxon>Streptophyta</taxon>
        <taxon>Embryophyta</taxon>
        <taxon>Tracheophyta</taxon>
        <taxon>Spermatophyta</taxon>
        <taxon>Magnoliopsida</taxon>
        <taxon>eudicotyledons</taxon>
        <taxon>Gunneridae</taxon>
        <taxon>Pentapetalae</taxon>
        <taxon>asterids</taxon>
        <taxon>lamiids</taxon>
        <taxon>Lamiales</taxon>
        <taxon>Scrophulariaceae</taxon>
        <taxon>Buddlejeae</taxon>
        <taxon>Buddleja</taxon>
    </lineage>
</organism>
<proteinExistence type="predicted"/>